<evidence type="ECO:0000256" key="6">
    <source>
        <dbReference type="ARBA" id="ARBA00022842"/>
    </source>
</evidence>
<dbReference type="SUPFAM" id="SSF53098">
    <property type="entry name" value="Ribonuclease H-like"/>
    <property type="match status" value="1"/>
</dbReference>
<dbReference type="PANTHER" id="PTHR13058">
    <property type="entry name" value="THREE PRIME REPAIR EXONUCLEASE 1, 2"/>
    <property type="match status" value="1"/>
</dbReference>
<dbReference type="AlphaFoldDB" id="A0AA88XEZ0"/>
<gene>
    <name evidence="9" type="ORF">FSP39_007397</name>
</gene>
<keyword evidence="10" id="KW-1185">Reference proteome</keyword>
<dbReference type="Pfam" id="PF25244">
    <property type="entry name" value="PML_C"/>
    <property type="match status" value="1"/>
</dbReference>
<dbReference type="InterPro" id="IPR040393">
    <property type="entry name" value="TREX1/2"/>
</dbReference>
<keyword evidence="6" id="KW-0460">Magnesium</keyword>
<comment type="cofactor">
    <cofactor evidence="1">
        <name>Mg(2+)</name>
        <dbReference type="ChEBI" id="CHEBI:18420"/>
    </cofactor>
</comment>
<accession>A0AA88XEZ0</accession>
<keyword evidence="3" id="KW-0479">Metal-binding</keyword>
<dbReference type="InterPro" id="IPR013520">
    <property type="entry name" value="Ribonucl_H"/>
</dbReference>
<evidence type="ECO:0000256" key="7">
    <source>
        <dbReference type="ARBA" id="ARBA00025769"/>
    </source>
</evidence>
<evidence type="ECO:0000256" key="4">
    <source>
        <dbReference type="ARBA" id="ARBA00022801"/>
    </source>
</evidence>
<name>A0AA88XEZ0_PINIB</name>
<comment type="caution">
    <text evidence="9">The sequence shown here is derived from an EMBL/GenBank/DDBJ whole genome shotgun (WGS) entry which is preliminary data.</text>
</comment>
<dbReference type="PANTHER" id="PTHR13058:SF22">
    <property type="entry name" value="EXODEOXYRIBONUCLEASE III"/>
    <property type="match status" value="1"/>
</dbReference>
<dbReference type="Gene3D" id="3.30.420.10">
    <property type="entry name" value="Ribonuclease H-like superfamily/Ribonuclease H"/>
    <property type="match status" value="1"/>
</dbReference>
<dbReference type="CDD" id="cd06127">
    <property type="entry name" value="DEDDh"/>
    <property type="match status" value="1"/>
</dbReference>
<evidence type="ECO:0000259" key="8">
    <source>
        <dbReference type="SMART" id="SM00479"/>
    </source>
</evidence>
<dbReference type="InterPro" id="IPR057617">
    <property type="entry name" value="PML_C"/>
</dbReference>
<evidence type="ECO:0000256" key="2">
    <source>
        <dbReference type="ARBA" id="ARBA00022722"/>
    </source>
</evidence>
<dbReference type="Pfam" id="PF00929">
    <property type="entry name" value="RNase_T"/>
    <property type="match status" value="1"/>
</dbReference>
<dbReference type="Proteomes" id="UP001186944">
    <property type="component" value="Unassembled WGS sequence"/>
</dbReference>
<sequence length="853" mass="95478">MLRVKGKFAKKTRFDRYQYMTERNPVAVPKESEREHCYAKTEQLIIDDDSVIEHVAVDETEIGLNIEIDDDIQDGVGWTMGRRIVELGHLAKKMVCSVCNSRLHLLDTVDEKKMGLGSILRIRCTNNVCNALCSFETGKRSKTGGFDVNTKAALGMVHCGLGASHVNGFLTTINIPPVNSATLRKKEKIVGEAILKEAEYSCQKNIEEEKKLNSGKLELSYDAGWQKRGTGMNYNSNTGHGTFIGAKTGKVLNFSLRSKTCKTCSYYELRNETVPSHECSKNWSGTSKGMECDMAISMAHDMKDDGHEIAVFHADCDSTTTARMKVDFPEIQKKDDKNHLKKGLSKKLYCLSKKHKELKYAGTIPYLLRCFTDALHGKTDAAAIQKSISVIVPHTFGDHTGCDSSWCKYWKNPSAYRSLPGGKPFESATLRGDLTKIFGDYEKKADNFIQLGSTQANENFNHIMASKAPKGRNYGSSLKRRLGSAVLQKNEGHCYITKVNKTCMLSPGQYSLKYGTKLDKVRADEKRKSGTRETKRKRMLKKIKKHSTESIAEVKEGVSYSSNVDMEAIPEDIVTQIPSPISASNTDIYVVFDIETTGFGKNSDITQISAKVCSGTDNSSFSRYVIPRKDISIQASQVTGISYQRSCNKMYVHGKEVQCVSLNEALIDFLEFLQSKRGSIILVGHNISAFDIPVLMNRLNEFNLCGELCRIAKGFVDTLRLSRRMFPKEEVGNYKQETLVNKLLGMRYPAHDASEDVNALCELFKIKLLDSCCNGDIYHLRFHNVKSSYDRLLSLKAITKPVVTALSKEGISAHHLKLAVKRNKYVGLKSILKENKLSLKHAHKIMEVFSGEE</sequence>
<evidence type="ECO:0000313" key="10">
    <source>
        <dbReference type="Proteomes" id="UP001186944"/>
    </source>
</evidence>
<organism evidence="9 10">
    <name type="scientific">Pinctada imbricata</name>
    <name type="common">Atlantic pearl-oyster</name>
    <name type="synonym">Pinctada martensii</name>
    <dbReference type="NCBI Taxonomy" id="66713"/>
    <lineage>
        <taxon>Eukaryota</taxon>
        <taxon>Metazoa</taxon>
        <taxon>Spiralia</taxon>
        <taxon>Lophotrochozoa</taxon>
        <taxon>Mollusca</taxon>
        <taxon>Bivalvia</taxon>
        <taxon>Autobranchia</taxon>
        <taxon>Pteriomorphia</taxon>
        <taxon>Pterioida</taxon>
        <taxon>Pterioidea</taxon>
        <taxon>Pteriidae</taxon>
        <taxon>Pinctada</taxon>
    </lineage>
</organism>
<keyword evidence="2" id="KW-0540">Nuclease</keyword>
<dbReference type="EMBL" id="VSWD01000013">
    <property type="protein sequence ID" value="KAK3084055.1"/>
    <property type="molecule type" value="Genomic_DNA"/>
</dbReference>
<dbReference type="GO" id="GO:0006308">
    <property type="term" value="P:DNA catabolic process"/>
    <property type="evidence" value="ECO:0007669"/>
    <property type="project" value="TreeGrafter"/>
</dbReference>
<dbReference type="InterPro" id="IPR049012">
    <property type="entry name" value="Mutator_transp_dom"/>
</dbReference>
<keyword evidence="4" id="KW-0378">Hydrolase</keyword>
<reference evidence="9" key="1">
    <citation type="submission" date="2019-08" db="EMBL/GenBank/DDBJ databases">
        <title>The improved chromosome-level genome for the pearl oyster Pinctada fucata martensii using PacBio sequencing and Hi-C.</title>
        <authorList>
            <person name="Zheng Z."/>
        </authorList>
    </citation>
    <scope>NUCLEOTIDE SEQUENCE</scope>
    <source>
        <strain evidence="9">ZZ-2019</strain>
        <tissue evidence="9">Adductor muscle</tissue>
    </source>
</reference>
<dbReference type="GO" id="GO:0046872">
    <property type="term" value="F:metal ion binding"/>
    <property type="evidence" value="ECO:0007669"/>
    <property type="project" value="UniProtKB-KW"/>
</dbReference>
<dbReference type="GO" id="GO:0008296">
    <property type="term" value="F:3'-5'-DNA exonuclease activity"/>
    <property type="evidence" value="ECO:0007669"/>
    <property type="project" value="TreeGrafter"/>
</dbReference>
<feature type="domain" description="Exonuclease" evidence="8">
    <location>
        <begin position="588"/>
        <end position="773"/>
    </location>
</feature>
<comment type="similarity">
    <text evidence="7">Belongs to the exonuclease superfamily. TREX family.</text>
</comment>
<evidence type="ECO:0000256" key="1">
    <source>
        <dbReference type="ARBA" id="ARBA00001946"/>
    </source>
</evidence>
<dbReference type="GO" id="GO:0005737">
    <property type="term" value="C:cytoplasm"/>
    <property type="evidence" value="ECO:0007669"/>
    <property type="project" value="TreeGrafter"/>
</dbReference>
<evidence type="ECO:0000256" key="5">
    <source>
        <dbReference type="ARBA" id="ARBA00022839"/>
    </source>
</evidence>
<evidence type="ECO:0000313" key="9">
    <source>
        <dbReference type="EMBL" id="KAK3084055.1"/>
    </source>
</evidence>
<dbReference type="InterPro" id="IPR036397">
    <property type="entry name" value="RNaseH_sf"/>
</dbReference>
<dbReference type="Pfam" id="PF20700">
    <property type="entry name" value="Mutator"/>
    <property type="match status" value="1"/>
</dbReference>
<dbReference type="GO" id="GO:0003676">
    <property type="term" value="F:nucleic acid binding"/>
    <property type="evidence" value="ECO:0007669"/>
    <property type="project" value="InterPro"/>
</dbReference>
<keyword evidence="5" id="KW-0269">Exonuclease</keyword>
<dbReference type="SMART" id="SM00479">
    <property type="entry name" value="EXOIII"/>
    <property type="match status" value="1"/>
</dbReference>
<proteinExistence type="inferred from homology"/>
<evidence type="ECO:0000256" key="3">
    <source>
        <dbReference type="ARBA" id="ARBA00022723"/>
    </source>
</evidence>
<protein>
    <recommendedName>
        <fullName evidence="8">Exonuclease domain-containing protein</fullName>
    </recommendedName>
</protein>
<dbReference type="InterPro" id="IPR012337">
    <property type="entry name" value="RNaseH-like_sf"/>
</dbReference>